<sequence length="499" mass="54349">MAAVQLPRIAWRQVLPVLAVLAALLEATAGRYGYHRDELYFMVAGHHPAWGYADQPPLVPLLVRLDTAVLGDSVRALRTLPLLVALCTVFLAALCARELAGPDARRSRRSQLLAAVATALSALVLVSGHLFVTSGVDLCVWALLLWLVLRWLRTRDDRLWLLAGPAAGVGLLVNNLVALLALALVLSAAAVGPRALFRSPLLYAGAVIALLIWAPDLIWQWRHGWPQLTMARQISSNSERVQLLPFQFEASFPLLWIAGWWALARRREFDGYRLLAVGYPVTLALVLLTGGKPYYATGWAPLLLAAGSVAAVDWLWRPDRARTARHTGTVLLAAVLGVVFSLVEVVAALPVVPVSTYHLVQPLNAENGETVGWPDLTATVAGVYRALPTAADRSGATLIAENYGEAGALDHYGRPLGLPTPYADHDGYADFGTPSGDGPSIMVGFEPDQLTGYWGSCTLAARIDNGRGLDNQEQHKQVLVCRDRLLPWPDLWKRLRHYS</sequence>
<feature type="transmembrane region" description="Helical" evidence="8">
    <location>
        <begin position="80"/>
        <end position="100"/>
    </location>
</feature>
<reference evidence="10 11" key="1">
    <citation type="submission" date="2024-09" db="EMBL/GenBank/DDBJ databases">
        <authorList>
            <person name="Lee S.D."/>
        </authorList>
    </citation>
    <scope>NUCLEOTIDE SEQUENCE [LARGE SCALE GENOMIC DNA]</scope>
    <source>
        <strain evidence="10 11">N1-5</strain>
    </source>
</reference>
<evidence type="ECO:0000256" key="7">
    <source>
        <dbReference type="ARBA" id="ARBA00023136"/>
    </source>
</evidence>
<keyword evidence="5 8" id="KW-0812">Transmembrane</keyword>
<dbReference type="PANTHER" id="PTHR33908">
    <property type="entry name" value="MANNOSYLTRANSFERASE YKCB-RELATED"/>
    <property type="match status" value="1"/>
</dbReference>
<evidence type="ECO:0000256" key="8">
    <source>
        <dbReference type="SAM" id="Phobius"/>
    </source>
</evidence>
<dbReference type="RefSeq" id="WP_030256879.1">
    <property type="nucleotide sequence ID" value="NZ_JBHEZZ010000003.1"/>
</dbReference>
<evidence type="ECO:0000256" key="6">
    <source>
        <dbReference type="ARBA" id="ARBA00022989"/>
    </source>
</evidence>
<comment type="subcellular location">
    <subcellularLocation>
        <location evidence="1">Cell membrane</location>
        <topology evidence="1">Multi-pass membrane protein</topology>
    </subcellularLocation>
</comment>
<feature type="transmembrane region" description="Helical" evidence="8">
    <location>
        <begin position="328"/>
        <end position="352"/>
    </location>
</feature>
<feature type="transmembrane region" description="Helical" evidence="8">
    <location>
        <begin position="165"/>
        <end position="189"/>
    </location>
</feature>
<evidence type="ECO:0000256" key="3">
    <source>
        <dbReference type="ARBA" id="ARBA00022676"/>
    </source>
</evidence>
<evidence type="ECO:0000313" key="10">
    <source>
        <dbReference type="EMBL" id="MFC1401134.1"/>
    </source>
</evidence>
<keyword evidence="2" id="KW-1003">Cell membrane</keyword>
<feature type="transmembrane region" description="Helical" evidence="8">
    <location>
        <begin position="201"/>
        <end position="221"/>
    </location>
</feature>
<feature type="transmembrane region" description="Helical" evidence="8">
    <location>
        <begin position="112"/>
        <end position="145"/>
    </location>
</feature>
<name>A0ABV6UI61_9ACTN</name>
<feature type="transmembrane region" description="Helical" evidence="8">
    <location>
        <begin position="271"/>
        <end position="288"/>
    </location>
</feature>
<dbReference type="EC" id="2.4.-.-" evidence="10"/>
<evidence type="ECO:0000256" key="4">
    <source>
        <dbReference type="ARBA" id="ARBA00022679"/>
    </source>
</evidence>
<evidence type="ECO:0000313" key="11">
    <source>
        <dbReference type="Proteomes" id="UP001592528"/>
    </source>
</evidence>
<keyword evidence="3 10" id="KW-0328">Glycosyltransferase</keyword>
<keyword evidence="4 10" id="KW-0808">Transferase</keyword>
<dbReference type="EMBL" id="JBHEZZ010000003">
    <property type="protein sequence ID" value="MFC1401134.1"/>
    <property type="molecule type" value="Genomic_DNA"/>
</dbReference>
<comment type="caution">
    <text evidence="10">The sequence shown here is derived from an EMBL/GenBank/DDBJ whole genome shotgun (WGS) entry which is preliminary data.</text>
</comment>
<keyword evidence="11" id="KW-1185">Reference proteome</keyword>
<dbReference type="GO" id="GO:0016757">
    <property type="term" value="F:glycosyltransferase activity"/>
    <property type="evidence" value="ECO:0007669"/>
    <property type="project" value="UniProtKB-KW"/>
</dbReference>
<dbReference type="Pfam" id="PF13231">
    <property type="entry name" value="PMT_2"/>
    <property type="match status" value="1"/>
</dbReference>
<keyword evidence="6 8" id="KW-1133">Transmembrane helix</keyword>
<evidence type="ECO:0000259" key="9">
    <source>
        <dbReference type="Pfam" id="PF13231"/>
    </source>
</evidence>
<gene>
    <name evidence="10" type="ORF">ACEZDJ_07525</name>
</gene>
<feature type="transmembrane region" description="Helical" evidence="8">
    <location>
        <begin position="241"/>
        <end position="264"/>
    </location>
</feature>
<dbReference type="InterPro" id="IPR050297">
    <property type="entry name" value="LipidA_mod_glycosyltrf_83"/>
</dbReference>
<protein>
    <submittedName>
        <fullName evidence="10">Glycosyltransferase family 39 protein</fullName>
        <ecNumber evidence="10">2.4.-.-</ecNumber>
    </submittedName>
</protein>
<dbReference type="Proteomes" id="UP001592528">
    <property type="component" value="Unassembled WGS sequence"/>
</dbReference>
<organism evidence="10 11">
    <name type="scientific">Streptacidiphilus cavernicola</name>
    <dbReference type="NCBI Taxonomy" id="3342716"/>
    <lineage>
        <taxon>Bacteria</taxon>
        <taxon>Bacillati</taxon>
        <taxon>Actinomycetota</taxon>
        <taxon>Actinomycetes</taxon>
        <taxon>Kitasatosporales</taxon>
        <taxon>Streptomycetaceae</taxon>
        <taxon>Streptacidiphilus</taxon>
    </lineage>
</organism>
<evidence type="ECO:0000256" key="1">
    <source>
        <dbReference type="ARBA" id="ARBA00004651"/>
    </source>
</evidence>
<keyword evidence="7 8" id="KW-0472">Membrane</keyword>
<proteinExistence type="predicted"/>
<feature type="domain" description="Glycosyltransferase RgtA/B/C/D-like" evidence="9">
    <location>
        <begin position="54"/>
        <end position="219"/>
    </location>
</feature>
<dbReference type="InterPro" id="IPR038731">
    <property type="entry name" value="RgtA/B/C-like"/>
</dbReference>
<accession>A0ABV6UI61</accession>
<dbReference type="PANTHER" id="PTHR33908:SF11">
    <property type="entry name" value="MEMBRANE PROTEIN"/>
    <property type="match status" value="1"/>
</dbReference>
<evidence type="ECO:0000256" key="2">
    <source>
        <dbReference type="ARBA" id="ARBA00022475"/>
    </source>
</evidence>
<feature type="transmembrane region" description="Helical" evidence="8">
    <location>
        <begin position="294"/>
        <end position="316"/>
    </location>
</feature>
<evidence type="ECO:0000256" key="5">
    <source>
        <dbReference type="ARBA" id="ARBA00022692"/>
    </source>
</evidence>